<proteinExistence type="predicted"/>
<protein>
    <submittedName>
        <fullName evidence="1">Uncharacterized protein</fullName>
    </submittedName>
</protein>
<dbReference type="Proteomes" id="UP000032930">
    <property type="component" value="Chromosome"/>
</dbReference>
<name>A0A0B6X923_XENBV</name>
<reference evidence="1 2" key="1">
    <citation type="submission" date="2014-02" db="EMBL/GenBank/DDBJ databases">
        <authorList>
            <person name="Genoscope - CEA"/>
        </authorList>
    </citation>
    <scope>NUCLEOTIDE SEQUENCE [LARGE SCALE GENOMIC DNA]</scope>
    <source>
        <strain evidence="1 2">CS03</strain>
    </source>
</reference>
<organism evidence="1 2">
    <name type="scientific">Xenorhabdus bovienii</name>
    <name type="common">Xenorhabdus nematophila subsp. bovienii</name>
    <dbReference type="NCBI Taxonomy" id="40576"/>
    <lineage>
        <taxon>Bacteria</taxon>
        <taxon>Pseudomonadati</taxon>
        <taxon>Pseudomonadota</taxon>
        <taxon>Gammaproteobacteria</taxon>
        <taxon>Enterobacterales</taxon>
        <taxon>Morganellaceae</taxon>
        <taxon>Xenorhabdus</taxon>
    </lineage>
</organism>
<dbReference type="KEGG" id="xbv:XBW1_2324"/>
<accession>A0A0B6X923</accession>
<evidence type="ECO:0000313" key="1">
    <source>
        <dbReference type="EMBL" id="CDM89681.1"/>
    </source>
</evidence>
<sequence length="41" mass="4334">MLGALTLRPNILLQPQNHLLCGGNVLFALLFQASSASLAAR</sequence>
<dbReference type="EMBL" id="FO818637">
    <property type="protein sequence ID" value="CDM89681.1"/>
    <property type="molecule type" value="Genomic_DNA"/>
</dbReference>
<evidence type="ECO:0000313" key="2">
    <source>
        <dbReference type="Proteomes" id="UP000032930"/>
    </source>
</evidence>
<gene>
    <name evidence="1" type="ORF">XBW1_2324</name>
</gene>
<dbReference type="AlphaFoldDB" id="A0A0B6X923"/>